<accession>A0A183B122</accession>
<gene>
    <name evidence="1" type="ORF">ECPE_LOCUS12909</name>
</gene>
<sequence length="109" mass="12469">MRALPIYTKTFMLKIKEVLMKHHDAWFEYQSIFNCKNTRSEEKANGGATFVSTVLDKMTVPTVLSNSVRSLFEKLPDLPYLLQRNGLCTSCIICLQESWFNGEENDSGV</sequence>
<reference evidence="3" key="1">
    <citation type="submission" date="2016-06" db="UniProtKB">
        <authorList>
            <consortium name="WormBaseParasite"/>
        </authorList>
    </citation>
    <scope>IDENTIFICATION</scope>
</reference>
<evidence type="ECO:0000313" key="2">
    <source>
        <dbReference type="Proteomes" id="UP000272942"/>
    </source>
</evidence>
<dbReference type="Proteomes" id="UP000272942">
    <property type="component" value="Unassembled WGS sequence"/>
</dbReference>
<name>A0A183B122_9TREM</name>
<dbReference type="AlphaFoldDB" id="A0A183B122"/>
<evidence type="ECO:0000313" key="3">
    <source>
        <dbReference type="WBParaSite" id="ECPE_0001294501-mRNA-1"/>
    </source>
</evidence>
<organism evidence="3">
    <name type="scientific">Echinostoma caproni</name>
    <dbReference type="NCBI Taxonomy" id="27848"/>
    <lineage>
        <taxon>Eukaryota</taxon>
        <taxon>Metazoa</taxon>
        <taxon>Spiralia</taxon>
        <taxon>Lophotrochozoa</taxon>
        <taxon>Platyhelminthes</taxon>
        <taxon>Trematoda</taxon>
        <taxon>Digenea</taxon>
        <taxon>Plagiorchiida</taxon>
        <taxon>Echinostomata</taxon>
        <taxon>Echinostomatoidea</taxon>
        <taxon>Echinostomatidae</taxon>
        <taxon>Echinostoma</taxon>
    </lineage>
</organism>
<protein>
    <submittedName>
        <fullName evidence="3">SPX domain-containing protein</fullName>
    </submittedName>
</protein>
<evidence type="ECO:0000313" key="1">
    <source>
        <dbReference type="EMBL" id="VDP90181.1"/>
    </source>
</evidence>
<dbReference type="EMBL" id="UZAN01053886">
    <property type="protein sequence ID" value="VDP90181.1"/>
    <property type="molecule type" value="Genomic_DNA"/>
</dbReference>
<reference evidence="1 2" key="2">
    <citation type="submission" date="2018-11" db="EMBL/GenBank/DDBJ databases">
        <authorList>
            <consortium name="Pathogen Informatics"/>
        </authorList>
    </citation>
    <scope>NUCLEOTIDE SEQUENCE [LARGE SCALE GENOMIC DNA]</scope>
    <source>
        <strain evidence="1 2">Egypt</strain>
    </source>
</reference>
<dbReference type="WBParaSite" id="ECPE_0001294501-mRNA-1">
    <property type="protein sequence ID" value="ECPE_0001294501-mRNA-1"/>
    <property type="gene ID" value="ECPE_0001294501"/>
</dbReference>
<proteinExistence type="predicted"/>
<keyword evidence="2" id="KW-1185">Reference proteome</keyword>
<dbReference type="OrthoDB" id="10037236at2759"/>